<feature type="region of interest" description="Disordered" evidence="1">
    <location>
        <begin position="71"/>
        <end position="94"/>
    </location>
</feature>
<evidence type="ECO:0000256" key="1">
    <source>
        <dbReference type="SAM" id="MobiDB-lite"/>
    </source>
</evidence>
<protein>
    <submittedName>
        <fullName evidence="3">Uncharacterized protein</fullName>
    </submittedName>
</protein>
<dbReference type="AlphaFoldDB" id="A0A840YDT8"/>
<keyword evidence="2" id="KW-0732">Signal</keyword>
<sequence length="172" mass="18051">MRAPILSLLAVPALCLGLAAGAGAQTTFQAPSRPAEQPSAANPNPNSATPQAPDMQTYVGMLQRASRELRQEISRSEGGARPTQPGAASPDTIQLMQKTRDAWQVAERAPQGLSGTPVYDNAMREMKNRFADIVQGHPAVPHGQSLDAARGVLQSLETLERAASTGSTGQPS</sequence>
<dbReference type="EMBL" id="JACIJD010000001">
    <property type="protein sequence ID" value="MBB5692054.1"/>
    <property type="molecule type" value="Genomic_DNA"/>
</dbReference>
<evidence type="ECO:0000256" key="2">
    <source>
        <dbReference type="SAM" id="SignalP"/>
    </source>
</evidence>
<feature type="signal peptide" evidence="2">
    <location>
        <begin position="1"/>
        <end position="24"/>
    </location>
</feature>
<feature type="compositionally biased region" description="Polar residues" evidence="1">
    <location>
        <begin position="39"/>
        <end position="50"/>
    </location>
</feature>
<organism evidence="3 4">
    <name type="scientific">Muricoccus pecuniae</name>
    <dbReference type="NCBI Taxonomy" id="693023"/>
    <lineage>
        <taxon>Bacteria</taxon>
        <taxon>Pseudomonadati</taxon>
        <taxon>Pseudomonadota</taxon>
        <taxon>Alphaproteobacteria</taxon>
        <taxon>Acetobacterales</taxon>
        <taxon>Roseomonadaceae</taxon>
        <taxon>Muricoccus</taxon>
    </lineage>
</organism>
<reference evidence="3 4" key="1">
    <citation type="submission" date="2020-08" db="EMBL/GenBank/DDBJ databases">
        <title>Genomic Encyclopedia of Type Strains, Phase IV (KMG-IV): sequencing the most valuable type-strain genomes for metagenomic binning, comparative biology and taxonomic classification.</title>
        <authorList>
            <person name="Goeker M."/>
        </authorList>
    </citation>
    <scope>NUCLEOTIDE SEQUENCE [LARGE SCALE GENOMIC DNA]</scope>
    <source>
        <strain evidence="3 4">DSM 25622</strain>
    </source>
</reference>
<gene>
    <name evidence="3" type="ORF">FHS87_000065</name>
</gene>
<name>A0A840YDT8_9PROT</name>
<feature type="chain" id="PRO_5032867296" evidence="2">
    <location>
        <begin position="25"/>
        <end position="172"/>
    </location>
</feature>
<proteinExistence type="predicted"/>
<evidence type="ECO:0000313" key="4">
    <source>
        <dbReference type="Proteomes" id="UP000580654"/>
    </source>
</evidence>
<accession>A0A840YDT8</accession>
<dbReference type="RefSeq" id="WP_184512663.1">
    <property type="nucleotide sequence ID" value="NZ_JACIJD010000001.1"/>
</dbReference>
<dbReference type="Proteomes" id="UP000580654">
    <property type="component" value="Unassembled WGS sequence"/>
</dbReference>
<keyword evidence="4" id="KW-1185">Reference proteome</keyword>
<comment type="caution">
    <text evidence="3">The sequence shown here is derived from an EMBL/GenBank/DDBJ whole genome shotgun (WGS) entry which is preliminary data.</text>
</comment>
<feature type="region of interest" description="Disordered" evidence="1">
    <location>
        <begin position="28"/>
        <end position="54"/>
    </location>
</feature>
<evidence type="ECO:0000313" key="3">
    <source>
        <dbReference type="EMBL" id="MBB5692054.1"/>
    </source>
</evidence>